<name>A0ABD2ITE0_9BILA</name>
<evidence type="ECO:0000313" key="3">
    <source>
        <dbReference type="Proteomes" id="UP001620626"/>
    </source>
</evidence>
<feature type="compositionally biased region" description="Basic residues" evidence="1">
    <location>
        <begin position="15"/>
        <end position="26"/>
    </location>
</feature>
<dbReference type="Proteomes" id="UP001620626">
    <property type="component" value="Unassembled WGS sequence"/>
</dbReference>
<sequence>MFGTDLTNFSPKQALTRKRTPRKNGHTKTACWPALALLLGVCKQRYRNFDALQRVTVNGQDEWRPTTISTACCCDCKAISFYSFVF</sequence>
<accession>A0ABD2ITE0</accession>
<feature type="region of interest" description="Disordered" evidence="1">
    <location>
        <begin position="1"/>
        <end position="27"/>
    </location>
</feature>
<keyword evidence="3" id="KW-1185">Reference proteome</keyword>
<evidence type="ECO:0000256" key="1">
    <source>
        <dbReference type="SAM" id="MobiDB-lite"/>
    </source>
</evidence>
<feature type="compositionally biased region" description="Polar residues" evidence="1">
    <location>
        <begin position="1"/>
        <end position="13"/>
    </location>
</feature>
<dbReference type="AlphaFoldDB" id="A0ABD2ITE0"/>
<organism evidence="2 3">
    <name type="scientific">Heterodera trifolii</name>
    <dbReference type="NCBI Taxonomy" id="157864"/>
    <lineage>
        <taxon>Eukaryota</taxon>
        <taxon>Metazoa</taxon>
        <taxon>Ecdysozoa</taxon>
        <taxon>Nematoda</taxon>
        <taxon>Chromadorea</taxon>
        <taxon>Rhabditida</taxon>
        <taxon>Tylenchina</taxon>
        <taxon>Tylenchomorpha</taxon>
        <taxon>Tylenchoidea</taxon>
        <taxon>Heteroderidae</taxon>
        <taxon>Heteroderinae</taxon>
        <taxon>Heterodera</taxon>
    </lineage>
</organism>
<evidence type="ECO:0000313" key="2">
    <source>
        <dbReference type="EMBL" id="KAL3079448.1"/>
    </source>
</evidence>
<comment type="caution">
    <text evidence="2">The sequence shown here is derived from an EMBL/GenBank/DDBJ whole genome shotgun (WGS) entry which is preliminary data.</text>
</comment>
<protein>
    <submittedName>
        <fullName evidence="2">Uncharacterized protein</fullName>
    </submittedName>
</protein>
<proteinExistence type="predicted"/>
<dbReference type="EMBL" id="JBICBT010001187">
    <property type="protein sequence ID" value="KAL3079448.1"/>
    <property type="molecule type" value="Genomic_DNA"/>
</dbReference>
<gene>
    <name evidence="2" type="ORF">niasHT_031777</name>
</gene>
<reference evidence="2 3" key="1">
    <citation type="submission" date="2024-10" db="EMBL/GenBank/DDBJ databases">
        <authorList>
            <person name="Kim D."/>
        </authorList>
    </citation>
    <scope>NUCLEOTIDE SEQUENCE [LARGE SCALE GENOMIC DNA]</scope>
    <source>
        <strain evidence="2">BH-2024</strain>
    </source>
</reference>